<feature type="non-terminal residue" evidence="1">
    <location>
        <position position="75"/>
    </location>
</feature>
<comment type="caution">
    <text evidence="1">The sequence shown here is derived from an EMBL/GenBank/DDBJ whole genome shotgun (WGS) entry which is preliminary data.</text>
</comment>
<keyword evidence="2" id="KW-1185">Reference proteome</keyword>
<gene>
    <name evidence="1" type="ORF">MHI_LOCUS284247</name>
</gene>
<dbReference type="EMBL" id="CAJDYZ010005153">
    <property type="protein sequence ID" value="CAD1472265.1"/>
    <property type="molecule type" value="Genomic_DNA"/>
</dbReference>
<proteinExistence type="predicted"/>
<name>A0A6V7GZ84_9HYME</name>
<sequence>WHHDMQTRVIIVYSHLYRSSLNVFENWVTLRLDFLAYCRCQVSQFIKLGIIKGTAVVQWLPLQHLDFRVEKNAKS</sequence>
<feature type="non-terminal residue" evidence="1">
    <location>
        <position position="1"/>
    </location>
</feature>
<evidence type="ECO:0000313" key="1">
    <source>
        <dbReference type="EMBL" id="CAD1472265.1"/>
    </source>
</evidence>
<dbReference type="Proteomes" id="UP000752696">
    <property type="component" value="Unassembled WGS sequence"/>
</dbReference>
<reference evidence="1" key="1">
    <citation type="submission" date="2020-07" db="EMBL/GenBank/DDBJ databases">
        <authorList>
            <person name="Nazaruddin N."/>
        </authorList>
    </citation>
    <scope>NUCLEOTIDE SEQUENCE</scope>
</reference>
<accession>A0A6V7GZ84</accession>
<evidence type="ECO:0000313" key="2">
    <source>
        <dbReference type="Proteomes" id="UP000752696"/>
    </source>
</evidence>
<protein>
    <submittedName>
        <fullName evidence="1">Uncharacterized protein</fullName>
    </submittedName>
</protein>
<dbReference type="AlphaFoldDB" id="A0A6V7GZ84"/>
<organism evidence="1 2">
    <name type="scientific">Heterotrigona itama</name>
    <dbReference type="NCBI Taxonomy" id="395501"/>
    <lineage>
        <taxon>Eukaryota</taxon>
        <taxon>Metazoa</taxon>
        <taxon>Ecdysozoa</taxon>
        <taxon>Arthropoda</taxon>
        <taxon>Hexapoda</taxon>
        <taxon>Insecta</taxon>
        <taxon>Pterygota</taxon>
        <taxon>Neoptera</taxon>
        <taxon>Endopterygota</taxon>
        <taxon>Hymenoptera</taxon>
        <taxon>Apocrita</taxon>
        <taxon>Aculeata</taxon>
        <taxon>Apoidea</taxon>
        <taxon>Anthophila</taxon>
        <taxon>Apidae</taxon>
        <taxon>Heterotrigona</taxon>
    </lineage>
</organism>